<reference evidence="1" key="1">
    <citation type="journal article" date="2012" name="Environ. Microbiol.">
        <title>Genomic content of uncultured Bacteroidetes from contrasting oceanic provinces in the North Atlantic Ocean.</title>
        <authorList>
            <person name="Gomez-Pereira P.R."/>
            <person name="Schuler M."/>
            <person name="Fuchs B.M."/>
            <person name="Bennke C."/>
            <person name="Teeling H."/>
            <person name="Waldmann J."/>
            <person name="Richter M."/>
            <person name="Barbe V."/>
            <person name="Bataille E."/>
            <person name="Glockner F.O."/>
            <person name="Amann R."/>
        </authorList>
    </citation>
    <scope>NUCLEOTIDE SEQUENCE</scope>
</reference>
<evidence type="ECO:0008006" key="2">
    <source>
        <dbReference type="Google" id="ProtNLM"/>
    </source>
</evidence>
<name>H6RGP8_9BACT</name>
<reference evidence="1" key="2">
    <citation type="submission" date="2012-02" db="EMBL/GenBank/DDBJ databases">
        <authorList>
            <person name="Genoscope - CEA"/>
        </authorList>
    </citation>
    <scope>NUCLEOTIDE SEQUENCE</scope>
</reference>
<dbReference type="SUPFAM" id="SSF54427">
    <property type="entry name" value="NTF2-like"/>
    <property type="match status" value="1"/>
</dbReference>
<dbReference type="InterPro" id="IPR032710">
    <property type="entry name" value="NTF2-like_dom_sf"/>
</dbReference>
<protein>
    <recommendedName>
        <fullName evidence="2">SnoaL-like domain-containing protein</fullName>
    </recommendedName>
</protein>
<dbReference type="EMBL" id="FO117601">
    <property type="protein sequence ID" value="CCG00209.1"/>
    <property type="molecule type" value="Genomic_DNA"/>
</dbReference>
<dbReference type="Gene3D" id="3.10.450.50">
    <property type="match status" value="1"/>
</dbReference>
<gene>
    <name evidence="1" type="ORF">VIS_S3CNB120029</name>
</gene>
<dbReference type="AlphaFoldDB" id="H6RGP8"/>
<accession>H6RGP8</accession>
<dbReference type="PROSITE" id="PS51257">
    <property type="entry name" value="PROKAR_LIPOPROTEIN"/>
    <property type="match status" value="1"/>
</dbReference>
<proteinExistence type="predicted"/>
<sequence length="176" mass="19746">MKKIIIVLAVIISACNPQVEKETAKEQKGAGFFLPLEGEKFVVASDSLTEVWMNYIKAHNDRDLETIMSMNTDSISIEDQDGRLIQGKEMHKAALDAWFTAEDPKWEVYWAMPYKAVSGGEEWIIAGHQVTTTIDGKEKVQLHMIDGQIVNGKIKQFYIYSKGIPEPPKSALDSAE</sequence>
<organism evidence="1">
    <name type="scientific">uncultured Flavobacteriia bacterium</name>
    <dbReference type="NCBI Taxonomy" id="212695"/>
    <lineage>
        <taxon>Bacteria</taxon>
        <taxon>Pseudomonadati</taxon>
        <taxon>Bacteroidota</taxon>
        <taxon>Flavobacteriia</taxon>
        <taxon>environmental samples</taxon>
    </lineage>
</organism>
<evidence type="ECO:0000313" key="1">
    <source>
        <dbReference type="EMBL" id="CCG00209.1"/>
    </source>
</evidence>